<dbReference type="OrthoDB" id="9807403at2"/>
<dbReference type="Pfam" id="PF11734">
    <property type="entry name" value="TilS_C"/>
    <property type="match status" value="1"/>
</dbReference>
<organism evidence="10 11">
    <name type="scientific">Alysiella filiformis DSM 16848</name>
    <dbReference type="NCBI Taxonomy" id="1120981"/>
    <lineage>
        <taxon>Bacteria</taxon>
        <taxon>Pseudomonadati</taxon>
        <taxon>Pseudomonadota</taxon>
        <taxon>Betaproteobacteria</taxon>
        <taxon>Neisseriales</taxon>
        <taxon>Neisseriaceae</taxon>
        <taxon>Alysiella</taxon>
    </lineage>
</organism>
<dbReference type="InterPro" id="IPR012795">
    <property type="entry name" value="tRNA_Ile_lys_synt_N"/>
</dbReference>
<name>A0A286EBG8_9NEIS</name>
<dbReference type="SMART" id="SM00977">
    <property type="entry name" value="TilS_C"/>
    <property type="match status" value="1"/>
</dbReference>
<evidence type="ECO:0000256" key="8">
    <source>
        <dbReference type="HAMAP-Rule" id="MF_01161"/>
    </source>
</evidence>
<dbReference type="PANTHER" id="PTHR43033:SF1">
    <property type="entry name" value="TRNA(ILE)-LYSIDINE SYNTHASE-RELATED"/>
    <property type="match status" value="1"/>
</dbReference>
<evidence type="ECO:0000259" key="9">
    <source>
        <dbReference type="SMART" id="SM00977"/>
    </source>
</evidence>
<sequence>MLLHHIHTFFQQHTRPPTVWVGLSGGADSVALLHALTRYRHRQMCSGSLNLAAIHVHHGLNENADMWADFCANLCQQYAVPLTIERVQIDASDLGVEAAARAARYRAFAKNIGSGSLILAHHADDQVETVLLAMLRGGGLRALAAMPETRVSGSLNVLRPFLNASRAEIEQYIQQHQLTHIHDTSNDCTDFLRNWVRHDLLPHIQNRVPDIRQHILGSIEVLQDELSVVNQVLAQDWQDCCHNGIVSRPALLRLSAARQKAVLLKFCEIKKLGLPRKSSLNDFMAHLPDSAQHIWSLPQGAIWLYRQHLWAWHAQQQADYVAQTQNFSGSLNRAPQLTWQAAPRGLAWADLNRDAIVRPYRTSDTLITPLGRKSVVKLLQDKKIPPPVRRHWLVVEMAGKCVAVANIAVCESVAVANGWLPEWQLTLPFVSHRLD</sequence>
<keyword evidence="6 8" id="KW-0067">ATP-binding</keyword>
<dbReference type="InterPro" id="IPR012796">
    <property type="entry name" value="Lysidine-tRNA-synth_C"/>
</dbReference>
<comment type="similarity">
    <text evidence="8">Belongs to the tRNA(Ile)-lysidine synthase family.</text>
</comment>
<comment type="function">
    <text evidence="8">Ligates lysine onto the cytidine present at position 34 of the AUA codon-specific tRNA(Ile) that contains the anticodon CAU, in an ATP-dependent manner. Cytidine is converted to lysidine, thus changing the amino acid specificity of the tRNA from methionine to isoleucine.</text>
</comment>
<dbReference type="CDD" id="cd01992">
    <property type="entry name" value="TilS_N"/>
    <property type="match status" value="1"/>
</dbReference>
<dbReference type="InterPro" id="IPR012094">
    <property type="entry name" value="tRNA_Ile_lys_synt"/>
</dbReference>
<dbReference type="Proteomes" id="UP000219669">
    <property type="component" value="Unassembled WGS sequence"/>
</dbReference>
<comment type="catalytic activity">
    <reaction evidence="7 8">
        <text>cytidine(34) in tRNA(Ile2) + L-lysine + ATP = lysidine(34) in tRNA(Ile2) + AMP + diphosphate + H(+)</text>
        <dbReference type="Rhea" id="RHEA:43744"/>
        <dbReference type="Rhea" id="RHEA-COMP:10625"/>
        <dbReference type="Rhea" id="RHEA-COMP:10670"/>
        <dbReference type="ChEBI" id="CHEBI:15378"/>
        <dbReference type="ChEBI" id="CHEBI:30616"/>
        <dbReference type="ChEBI" id="CHEBI:32551"/>
        <dbReference type="ChEBI" id="CHEBI:33019"/>
        <dbReference type="ChEBI" id="CHEBI:82748"/>
        <dbReference type="ChEBI" id="CHEBI:83665"/>
        <dbReference type="ChEBI" id="CHEBI:456215"/>
        <dbReference type="EC" id="6.3.4.19"/>
    </reaction>
</comment>
<evidence type="ECO:0000256" key="1">
    <source>
        <dbReference type="ARBA" id="ARBA00004496"/>
    </source>
</evidence>
<dbReference type="Pfam" id="PF01171">
    <property type="entry name" value="ATP_bind_3"/>
    <property type="match status" value="1"/>
</dbReference>
<dbReference type="HAMAP" id="MF_01161">
    <property type="entry name" value="tRNA_Ile_lys_synt"/>
    <property type="match status" value="1"/>
</dbReference>
<dbReference type="SUPFAM" id="SSF52402">
    <property type="entry name" value="Adenine nucleotide alpha hydrolases-like"/>
    <property type="match status" value="1"/>
</dbReference>
<dbReference type="GO" id="GO:0005524">
    <property type="term" value="F:ATP binding"/>
    <property type="evidence" value="ECO:0007669"/>
    <property type="project" value="UniProtKB-UniRule"/>
</dbReference>
<evidence type="ECO:0000256" key="2">
    <source>
        <dbReference type="ARBA" id="ARBA00022490"/>
    </source>
</evidence>
<accession>A0A286EBG8</accession>
<dbReference type="AlphaFoldDB" id="A0A286EBG8"/>
<evidence type="ECO:0000256" key="4">
    <source>
        <dbReference type="ARBA" id="ARBA00022694"/>
    </source>
</evidence>
<comment type="subcellular location">
    <subcellularLocation>
        <location evidence="1 8">Cytoplasm</location>
    </subcellularLocation>
</comment>
<dbReference type="RefSeq" id="WP_097114216.1">
    <property type="nucleotide sequence ID" value="NZ_CP083931.1"/>
</dbReference>
<dbReference type="SUPFAM" id="SSF56037">
    <property type="entry name" value="PheT/TilS domain"/>
    <property type="match status" value="1"/>
</dbReference>
<proteinExistence type="inferred from homology"/>
<keyword evidence="3 8" id="KW-0436">Ligase</keyword>
<dbReference type="InterPro" id="IPR014729">
    <property type="entry name" value="Rossmann-like_a/b/a_fold"/>
</dbReference>
<comment type="domain">
    <text evidence="8">The N-terminal region contains the highly conserved SGGXDS motif, predicted to be a P-loop motif involved in ATP binding.</text>
</comment>
<dbReference type="NCBIfam" id="TIGR02433">
    <property type="entry name" value="lysidine_TilS_C"/>
    <property type="match status" value="1"/>
</dbReference>
<feature type="domain" description="Lysidine-tRNA(Ile) synthetase C-terminal" evidence="9">
    <location>
        <begin position="355"/>
        <end position="423"/>
    </location>
</feature>
<keyword evidence="5 8" id="KW-0547">Nucleotide-binding</keyword>
<evidence type="ECO:0000256" key="5">
    <source>
        <dbReference type="ARBA" id="ARBA00022741"/>
    </source>
</evidence>
<dbReference type="PANTHER" id="PTHR43033">
    <property type="entry name" value="TRNA(ILE)-LYSIDINE SYNTHASE-RELATED"/>
    <property type="match status" value="1"/>
</dbReference>
<dbReference type="Gene3D" id="3.40.50.620">
    <property type="entry name" value="HUPs"/>
    <property type="match status" value="1"/>
</dbReference>
<evidence type="ECO:0000256" key="7">
    <source>
        <dbReference type="ARBA" id="ARBA00048539"/>
    </source>
</evidence>
<keyword evidence="4 8" id="KW-0819">tRNA processing</keyword>
<dbReference type="GO" id="GO:0006400">
    <property type="term" value="P:tRNA modification"/>
    <property type="evidence" value="ECO:0007669"/>
    <property type="project" value="UniProtKB-UniRule"/>
</dbReference>
<dbReference type="EC" id="6.3.4.19" evidence="8"/>
<evidence type="ECO:0000313" key="10">
    <source>
        <dbReference type="EMBL" id="SOD68229.1"/>
    </source>
</evidence>
<reference evidence="10 11" key="1">
    <citation type="submission" date="2017-09" db="EMBL/GenBank/DDBJ databases">
        <authorList>
            <person name="Ehlers B."/>
            <person name="Leendertz F.H."/>
        </authorList>
    </citation>
    <scope>NUCLEOTIDE SEQUENCE [LARGE SCALE GENOMIC DNA]</scope>
    <source>
        <strain evidence="10 11">DSM 16848</strain>
    </source>
</reference>
<evidence type="ECO:0000256" key="3">
    <source>
        <dbReference type="ARBA" id="ARBA00022598"/>
    </source>
</evidence>
<gene>
    <name evidence="8" type="primary">tilS</name>
    <name evidence="10" type="ORF">SAMN02746062_01157</name>
</gene>
<dbReference type="GO" id="GO:0005737">
    <property type="term" value="C:cytoplasm"/>
    <property type="evidence" value="ECO:0007669"/>
    <property type="project" value="UniProtKB-SubCell"/>
</dbReference>
<keyword evidence="11" id="KW-1185">Reference proteome</keyword>
<feature type="binding site" evidence="8">
    <location>
        <begin position="24"/>
        <end position="29"/>
    </location>
    <ligand>
        <name>ATP</name>
        <dbReference type="ChEBI" id="CHEBI:30616"/>
    </ligand>
</feature>
<dbReference type="InterPro" id="IPR011063">
    <property type="entry name" value="TilS/TtcA_N"/>
</dbReference>
<dbReference type="SUPFAM" id="SSF82829">
    <property type="entry name" value="MesJ substrate recognition domain-like"/>
    <property type="match status" value="1"/>
</dbReference>
<dbReference type="EMBL" id="OCNF01000008">
    <property type="protein sequence ID" value="SOD68229.1"/>
    <property type="molecule type" value="Genomic_DNA"/>
</dbReference>
<keyword evidence="2 8" id="KW-0963">Cytoplasm</keyword>
<protein>
    <recommendedName>
        <fullName evidence="8">tRNA(Ile)-lysidine synthase</fullName>
        <ecNumber evidence="8">6.3.4.19</ecNumber>
    </recommendedName>
    <alternativeName>
        <fullName evidence="8">tRNA(Ile)-2-lysyl-cytidine synthase</fullName>
    </alternativeName>
    <alternativeName>
        <fullName evidence="8">tRNA(Ile)-lysidine synthetase</fullName>
    </alternativeName>
</protein>
<evidence type="ECO:0000313" key="11">
    <source>
        <dbReference type="Proteomes" id="UP000219669"/>
    </source>
</evidence>
<dbReference type="GO" id="GO:0032267">
    <property type="term" value="F:tRNA(Ile)-lysidine synthase activity"/>
    <property type="evidence" value="ECO:0007669"/>
    <property type="project" value="UniProtKB-EC"/>
</dbReference>
<dbReference type="NCBIfam" id="TIGR02432">
    <property type="entry name" value="lysidine_TilS_N"/>
    <property type="match status" value="1"/>
</dbReference>
<evidence type="ECO:0000256" key="6">
    <source>
        <dbReference type="ARBA" id="ARBA00022840"/>
    </source>
</evidence>